<evidence type="ECO:0000313" key="2">
    <source>
        <dbReference type="Proteomes" id="UP000794436"/>
    </source>
</evidence>
<proteinExistence type="predicted"/>
<dbReference type="EMBL" id="SPLM01000146">
    <property type="protein sequence ID" value="TMW56263.1"/>
    <property type="molecule type" value="Genomic_DNA"/>
</dbReference>
<dbReference type="PANTHER" id="PTHR40861:SF1">
    <property type="entry name" value="PHOSPHATIDATE PHOSPHATASE APP1 CATALYTIC DOMAIN-CONTAINING PROTEIN"/>
    <property type="match status" value="1"/>
</dbReference>
<sequence length="494" mass="56597">MKLIEALLLLFVLLFFVVWTILVWKGLNPLRLLRSTYKSPKHYLTPASLAERERLLKEANAPGPRTGNAMLYAESVARFAEDLSVQETEELIQFIHLNRLVNTDVKAQHFAQHCRQDVRLEDLPPATISLIIVCLQRYAKFDAVAECLKHCFEAKRGAECLALKTEVERHLCLYRLLYHYLQSSTARVAILKHFEREAEELKASPEFTAPVKLLCDIDDTMLSVLFDTRYPELTVYPGVHQFVHEINSSTSTEHEGSALNRLFRGPRIAFLTARPELLRRRSMRELRTCGFFHYSLLMGRLSNAVLGPERIAAGKLEGFSRYRRVFPEFRFIFVGDNGQGDIDLGKEMLRHPDLYGVSAVLIHDVVRNHERRPDIRSDTLAITPYRWNECIEHGIHSFRTYISAIFHLYTLSMVDAGAVMRVITKTTTAYSSITFDSEGQREKLAREIAADIVLVMGVLPEAQDDAFFAEMDSYLRQHVDTLIEHRADVTADIV</sequence>
<gene>
    <name evidence="1" type="ORF">Poli38472_008911</name>
</gene>
<dbReference type="PANTHER" id="PTHR40861">
    <property type="entry name" value="DUF2183 DOMAIN-CONTAINING PROTEIN"/>
    <property type="match status" value="1"/>
</dbReference>
<dbReference type="AlphaFoldDB" id="A0A8K1FEX8"/>
<accession>A0A8K1FEX8</accession>
<evidence type="ECO:0000313" key="1">
    <source>
        <dbReference type="EMBL" id="TMW56263.1"/>
    </source>
</evidence>
<dbReference type="OrthoDB" id="164119at2759"/>
<organism evidence="1 2">
    <name type="scientific">Pythium oligandrum</name>
    <name type="common">Mycoparasitic fungus</name>
    <dbReference type="NCBI Taxonomy" id="41045"/>
    <lineage>
        <taxon>Eukaryota</taxon>
        <taxon>Sar</taxon>
        <taxon>Stramenopiles</taxon>
        <taxon>Oomycota</taxon>
        <taxon>Peronosporomycetes</taxon>
        <taxon>Pythiales</taxon>
        <taxon>Pythiaceae</taxon>
        <taxon>Pythium</taxon>
    </lineage>
</organism>
<name>A0A8K1FEX8_PYTOL</name>
<evidence type="ECO:0008006" key="3">
    <source>
        <dbReference type="Google" id="ProtNLM"/>
    </source>
</evidence>
<protein>
    <recommendedName>
        <fullName evidence="3">Phosphatidate phosphatase APP1 catalytic domain-containing protein</fullName>
    </recommendedName>
</protein>
<comment type="caution">
    <text evidence="1">The sequence shown here is derived from an EMBL/GenBank/DDBJ whole genome shotgun (WGS) entry which is preliminary data.</text>
</comment>
<dbReference type="Proteomes" id="UP000794436">
    <property type="component" value="Unassembled WGS sequence"/>
</dbReference>
<reference evidence="1" key="1">
    <citation type="submission" date="2019-03" db="EMBL/GenBank/DDBJ databases">
        <title>Long read genome sequence of the mycoparasitic Pythium oligandrum ATCC 38472 isolated from sugarbeet rhizosphere.</title>
        <authorList>
            <person name="Gaulin E."/>
        </authorList>
    </citation>
    <scope>NUCLEOTIDE SEQUENCE</scope>
    <source>
        <strain evidence="1">ATCC 38472_TT</strain>
    </source>
</reference>
<keyword evidence="2" id="KW-1185">Reference proteome</keyword>